<dbReference type="SUPFAM" id="SSF52096">
    <property type="entry name" value="ClpP/crotonase"/>
    <property type="match status" value="2"/>
</dbReference>
<feature type="domain" description="CoA carboxyltransferase C-terminal" evidence="3">
    <location>
        <begin position="278"/>
        <end position="540"/>
    </location>
</feature>
<dbReference type="InterPro" id="IPR011762">
    <property type="entry name" value="COA_CT_N"/>
</dbReference>
<dbReference type="InterPro" id="IPR034733">
    <property type="entry name" value="AcCoA_carboxyl_beta"/>
</dbReference>
<keyword evidence="4" id="KW-0808">Transferase</keyword>
<dbReference type="PANTHER" id="PTHR22855">
    <property type="entry name" value="ACETYL, PROPIONYL, PYRUVATE, AND GLUTACONYL CARBOXYLASE-RELATED"/>
    <property type="match status" value="1"/>
</dbReference>
<dbReference type="Gene3D" id="3.90.226.10">
    <property type="entry name" value="2-enoyl-CoA Hydratase, Chain A, domain 1"/>
    <property type="match status" value="2"/>
</dbReference>
<dbReference type="InterPro" id="IPR045190">
    <property type="entry name" value="MCCB/AccD1-like"/>
</dbReference>
<protein>
    <submittedName>
        <fullName evidence="4">Carboxyl transferase domain-containing protein</fullName>
    </submittedName>
</protein>
<dbReference type="PANTHER" id="PTHR22855:SF46">
    <property type="entry name" value="METHYLCROTONOYL-COA CARBOXYLASE"/>
    <property type="match status" value="1"/>
</dbReference>
<keyword evidence="5" id="KW-1185">Reference proteome</keyword>
<gene>
    <name evidence="4" type="ORF">GCM10009844_29950</name>
</gene>
<evidence type="ECO:0000259" key="2">
    <source>
        <dbReference type="PROSITE" id="PS50980"/>
    </source>
</evidence>
<evidence type="ECO:0000259" key="3">
    <source>
        <dbReference type="PROSITE" id="PS50989"/>
    </source>
</evidence>
<dbReference type="Pfam" id="PF01039">
    <property type="entry name" value="Carboxyl_trans"/>
    <property type="match status" value="1"/>
</dbReference>
<dbReference type="PROSITE" id="PS50989">
    <property type="entry name" value="COA_CT_CTER"/>
    <property type="match status" value="1"/>
</dbReference>
<dbReference type="InterPro" id="IPR029045">
    <property type="entry name" value="ClpP/crotonase-like_dom_sf"/>
</dbReference>
<dbReference type="InterPro" id="IPR011763">
    <property type="entry name" value="COA_CT_C"/>
</dbReference>
<evidence type="ECO:0000256" key="1">
    <source>
        <dbReference type="SAM" id="MobiDB-lite"/>
    </source>
</evidence>
<dbReference type="EMBL" id="BAAAQR010000009">
    <property type="protein sequence ID" value="GAA2149834.1"/>
    <property type="molecule type" value="Genomic_DNA"/>
</dbReference>
<organism evidence="4 5">
    <name type="scientific">Nocardioides koreensis</name>
    <dbReference type="NCBI Taxonomy" id="433651"/>
    <lineage>
        <taxon>Bacteria</taxon>
        <taxon>Bacillati</taxon>
        <taxon>Actinomycetota</taxon>
        <taxon>Actinomycetes</taxon>
        <taxon>Propionibacteriales</taxon>
        <taxon>Nocardioidaceae</taxon>
        <taxon>Nocardioides</taxon>
    </lineage>
</organism>
<feature type="region of interest" description="Disordered" evidence="1">
    <location>
        <begin position="260"/>
        <end position="282"/>
    </location>
</feature>
<dbReference type="Proteomes" id="UP001501771">
    <property type="component" value="Unassembled WGS sequence"/>
</dbReference>
<dbReference type="GO" id="GO:0016740">
    <property type="term" value="F:transferase activity"/>
    <property type="evidence" value="ECO:0007669"/>
    <property type="project" value="UniProtKB-KW"/>
</dbReference>
<evidence type="ECO:0000313" key="4">
    <source>
        <dbReference type="EMBL" id="GAA2149834.1"/>
    </source>
</evidence>
<reference evidence="5" key="1">
    <citation type="journal article" date="2019" name="Int. J. Syst. Evol. Microbiol.">
        <title>The Global Catalogue of Microorganisms (GCM) 10K type strain sequencing project: providing services to taxonomists for standard genome sequencing and annotation.</title>
        <authorList>
            <consortium name="The Broad Institute Genomics Platform"/>
            <consortium name="The Broad Institute Genome Sequencing Center for Infectious Disease"/>
            <person name="Wu L."/>
            <person name="Ma J."/>
        </authorList>
    </citation>
    <scope>NUCLEOTIDE SEQUENCE [LARGE SCALE GENOMIC DNA]</scope>
    <source>
        <strain evidence="5">JCM 16022</strain>
    </source>
</reference>
<comment type="caution">
    <text evidence="4">The sequence shown here is derived from an EMBL/GenBank/DDBJ whole genome shotgun (WGS) entry which is preliminary data.</text>
</comment>
<evidence type="ECO:0000313" key="5">
    <source>
        <dbReference type="Proteomes" id="UP001501771"/>
    </source>
</evidence>
<name>A0ABP5LM09_9ACTN</name>
<proteinExistence type="predicted"/>
<accession>A0ABP5LM09</accession>
<sequence length="540" mass="57671">MSDNRTAMLDKLAELEAEHAKAVAGGGEKYVERHHARGKLLPRERIELLIDEGSAFLELSPLAGWGSDFTVGASVVTGIGVVEGVECMITANDPSVKGGASNPWTVKKIFRASQIAEENGLPTVALVESGGADLPTQKEIFIPGGKLFRDITRSSAAKQPTVAIVFGNSTAGGAYVPGMSDYTVMVKEQAKVFLGGPPLVKMATGEESDDESLGGAEMHARISGLADYLAEDEHDALRIGRRIVARLNWRKRGLDTLAGARCSTSEGDPSGHAETYAEPDADSDGLLDLIPTDLKEPFDPREVIARLVDGVSPTNGRAFDEFKPLYGPSLVTGWARIHGRPIGILANAQGVLFSEEAQKATQFIQLANQVDVPLLFLHNTTGYMVGKEYEQGGIIKHGAMMINAVSNSTVPHLSVIMGASYGAGNYGMNGRAYDPRFLFTWPSAKSAVMGPAQLAGVLSIVARAAAEGRGKAYDEEADAGMRAFIEASVEEQSLPFFLSGMLYDDGVIDPRDTRTVLGICLSVIENKAYSGTDRFGVFRM</sequence>
<feature type="domain" description="CoA carboxyltransferase N-terminal" evidence="2">
    <location>
        <begin position="8"/>
        <end position="259"/>
    </location>
</feature>
<dbReference type="PROSITE" id="PS50980">
    <property type="entry name" value="COA_CT_NTER"/>
    <property type="match status" value="1"/>
</dbReference>
<dbReference type="RefSeq" id="WP_344153780.1">
    <property type="nucleotide sequence ID" value="NZ_BAAAQR010000009.1"/>
</dbReference>